<evidence type="ECO:0000313" key="12">
    <source>
        <dbReference type="Proteomes" id="UP000284476"/>
    </source>
</evidence>
<evidence type="ECO:0000256" key="8">
    <source>
        <dbReference type="ARBA" id="ARBA00023204"/>
    </source>
</evidence>
<keyword evidence="8" id="KW-0234">DNA repair</keyword>
<evidence type="ECO:0000256" key="1">
    <source>
        <dbReference type="ARBA" id="ARBA00001400"/>
    </source>
</evidence>
<keyword evidence="7" id="KW-0378">Hydrolase</keyword>
<evidence type="ECO:0000259" key="10">
    <source>
        <dbReference type="Pfam" id="PF03167"/>
    </source>
</evidence>
<evidence type="ECO:0000313" key="11">
    <source>
        <dbReference type="EMBL" id="RWR16951.1"/>
    </source>
</evidence>
<organism evidence="11 12">
    <name type="scientific">Paenirhodobacter populi</name>
    <dbReference type="NCBI Taxonomy" id="2306993"/>
    <lineage>
        <taxon>Bacteria</taxon>
        <taxon>Pseudomonadati</taxon>
        <taxon>Pseudomonadota</taxon>
        <taxon>Alphaproteobacteria</taxon>
        <taxon>Rhodobacterales</taxon>
        <taxon>Rhodobacter group</taxon>
        <taxon>Paenirhodobacter</taxon>
    </lineage>
</organism>
<evidence type="ECO:0000256" key="2">
    <source>
        <dbReference type="ARBA" id="ARBA00002631"/>
    </source>
</evidence>
<dbReference type="GO" id="GO:0097510">
    <property type="term" value="P:base-excision repair, AP site formation via deaminated base removal"/>
    <property type="evidence" value="ECO:0007669"/>
    <property type="project" value="TreeGrafter"/>
</dbReference>
<comment type="function">
    <text evidence="2">Excises uracil residues from the DNA which can arise as a result of misincorporation of dUMP residues by DNA polymerase or due to deamination of cytosine.</text>
</comment>
<reference evidence="11 12" key="2">
    <citation type="submission" date="2019-01" db="EMBL/GenBank/DDBJ databases">
        <authorList>
            <person name="Li Y."/>
        </authorList>
    </citation>
    <scope>NUCLEOTIDE SEQUENCE [LARGE SCALE GENOMIC DNA]</scope>
    <source>
        <strain evidence="11 12">SK2B-1</strain>
    </source>
</reference>
<sequence length="288" mass="32585">MTLKDTMANALEAGWADAVPLSWRQEFDNVSPDFTAHALNKVQEGEFSSPYPSLLPDQNQRHLFRAFRGIAPNQVRVCVIGQDPYPERDRATGRAFEDGAAHSGIAISLRRLLQSAVTVSNQNQKADENASGWSLIRDDADQYFSETEAMTMYFDRLAEEGVLFLNAAWTFTESAPLPSKKELKYRRDRIQRAHAALWKPVTLRLIKRLAERDDPPVFLLLGKKAKKILSTATKRDKKEIPNVYCPHPTARKGAYFNHRNPLAQVNEILKPAAAVKWSPFDDEINEHA</sequence>
<dbReference type="InterPro" id="IPR018085">
    <property type="entry name" value="Ura-DNA_Glyclase_AS"/>
</dbReference>
<proteinExistence type="inferred from homology"/>
<reference evidence="11 12" key="1">
    <citation type="submission" date="2019-01" db="EMBL/GenBank/DDBJ databases">
        <title>Sinorhodobacter populi sp. nov. isolated from the symptomatic bark tissue of Populus euramericana canker.</title>
        <authorList>
            <person name="Xu G."/>
        </authorList>
    </citation>
    <scope>NUCLEOTIDE SEQUENCE [LARGE SCALE GENOMIC DNA]</scope>
    <source>
        <strain evidence="11 12">SK2B-1</strain>
    </source>
</reference>
<dbReference type="AlphaFoldDB" id="A0A443J8W7"/>
<evidence type="ECO:0000256" key="6">
    <source>
        <dbReference type="ARBA" id="ARBA00022763"/>
    </source>
</evidence>
<dbReference type="RefSeq" id="WP_128210332.1">
    <property type="nucleotide sequence ID" value="NZ_JBHRSO010000034.1"/>
</dbReference>
<evidence type="ECO:0000256" key="3">
    <source>
        <dbReference type="ARBA" id="ARBA00008184"/>
    </source>
</evidence>
<evidence type="ECO:0000256" key="7">
    <source>
        <dbReference type="ARBA" id="ARBA00022801"/>
    </source>
</evidence>
<name>A0A443J8W7_9RHOB</name>
<dbReference type="SUPFAM" id="SSF52141">
    <property type="entry name" value="Uracil-DNA glycosylase-like"/>
    <property type="match status" value="1"/>
</dbReference>
<dbReference type="InterPro" id="IPR036895">
    <property type="entry name" value="Uracil-DNA_glycosylase-like_sf"/>
</dbReference>
<dbReference type="InterPro" id="IPR005122">
    <property type="entry name" value="Uracil-DNA_glycosylase-like"/>
</dbReference>
<dbReference type="PANTHER" id="PTHR11264">
    <property type="entry name" value="URACIL-DNA GLYCOSYLASE"/>
    <property type="match status" value="1"/>
</dbReference>
<keyword evidence="6" id="KW-0227">DNA damage</keyword>
<dbReference type="PROSITE" id="PS00130">
    <property type="entry name" value="U_DNA_GLYCOSYLASE"/>
    <property type="match status" value="1"/>
</dbReference>
<dbReference type="EC" id="3.2.2.27" evidence="4"/>
<comment type="similarity">
    <text evidence="3">Belongs to the uracil-DNA glycosylase (UDG) superfamily. UNG family.</text>
</comment>
<evidence type="ECO:0000256" key="5">
    <source>
        <dbReference type="ARBA" id="ARBA00018429"/>
    </source>
</evidence>
<dbReference type="Proteomes" id="UP000284476">
    <property type="component" value="Unassembled WGS sequence"/>
</dbReference>
<evidence type="ECO:0000256" key="4">
    <source>
        <dbReference type="ARBA" id="ARBA00012030"/>
    </source>
</evidence>
<dbReference type="Pfam" id="PF03167">
    <property type="entry name" value="UDG"/>
    <property type="match status" value="1"/>
</dbReference>
<feature type="domain" description="Uracil-DNA glycosylase-like" evidence="10">
    <location>
        <begin position="72"/>
        <end position="257"/>
    </location>
</feature>
<evidence type="ECO:0000256" key="9">
    <source>
        <dbReference type="PROSITE-ProRule" id="PRU10072"/>
    </source>
</evidence>
<protein>
    <recommendedName>
        <fullName evidence="5">Uracil-DNA glycosylase</fullName>
        <ecNumber evidence="4">3.2.2.27</ecNumber>
    </recommendedName>
</protein>
<dbReference type="GO" id="GO:0004844">
    <property type="term" value="F:uracil DNA N-glycosylase activity"/>
    <property type="evidence" value="ECO:0007669"/>
    <property type="project" value="UniProtKB-EC"/>
</dbReference>
<gene>
    <name evidence="11" type="ORF">D2T30_20395</name>
</gene>
<dbReference type="PANTHER" id="PTHR11264:SF8">
    <property type="entry name" value="URACIL-DNA GLYCOSYLASE-LIKE DOMAIN-CONTAINING PROTEIN"/>
    <property type="match status" value="1"/>
</dbReference>
<comment type="catalytic activity">
    <reaction evidence="1">
        <text>Hydrolyzes single-stranded DNA or mismatched double-stranded DNA and polynucleotides, releasing free uracil.</text>
        <dbReference type="EC" id="3.2.2.27"/>
    </reaction>
</comment>
<dbReference type="InterPro" id="IPR002043">
    <property type="entry name" value="UDG_fam1"/>
</dbReference>
<dbReference type="EMBL" id="SAUZ01000034">
    <property type="protein sequence ID" value="RWR16951.1"/>
    <property type="molecule type" value="Genomic_DNA"/>
</dbReference>
<feature type="active site" description="Proton acceptor" evidence="9">
    <location>
        <position position="83"/>
    </location>
</feature>
<accession>A0A443J8W7</accession>
<dbReference type="Gene3D" id="3.40.470.10">
    <property type="entry name" value="Uracil-DNA glycosylase-like domain"/>
    <property type="match status" value="1"/>
</dbReference>
<comment type="caution">
    <text evidence="11">The sequence shown here is derived from an EMBL/GenBank/DDBJ whole genome shotgun (WGS) entry which is preliminary data.</text>
</comment>